<protein>
    <recommendedName>
        <fullName evidence="12">Fucosyltransferase</fullName>
        <ecNumber evidence="12">2.4.1.-</ecNumber>
    </recommendedName>
</protein>
<dbReference type="AlphaFoldDB" id="T1K1V9"/>
<dbReference type="InterPro" id="IPR038577">
    <property type="entry name" value="GT10-like_C_sf"/>
</dbReference>
<evidence type="ECO:0000256" key="8">
    <source>
        <dbReference type="ARBA" id="ARBA00022989"/>
    </source>
</evidence>
<keyword evidence="6 12" id="KW-0812">Transmembrane</keyword>
<evidence type="ECO:0000256" key="1">
    <source>
        <dbReference type="ARBA" id="ARBA00004447"/>
    </source>
</evidence>
<dbReference type="InterPro" id="IPR031481">
    <property type="entry name" value="Glyco_tran_10_N"/>
</dbReference>
<dbReference type="EC" id="2.4.1.-" evidence="12"/>
<feature type="domain" description="Fucosyltransferase C-terminal" evidence="13">
    <location>
        <begin position="229"/>
        <end position="400"/>
    </location>
</feature>
<evidence type="ECO:0000256" key="5">
    <source>
        <dbReference type="ARBA" id="ARBA00022679"/>
    </source>
</evidence>
<reference evidence="15" key="2">
    <citation type="submission" date="2015-06" db="UniProtKB">
        <authorList>
            <consortium name="EnsemblMetazoa"/>
        </authorList>
    </citation>
    <scope>IDENTIFICATION</scope>
</reference>
<comment type="pathway">
    <text evidence="2">Protein modification; protein glycosylation.</text>
</comment>
<dbReference type="Gene3D" id="3.40.50.11660">
    <property type="entry name" value="Glycosyl transferase family 10, C-terminal domain"/>
    <property type="match status" value="1"/>
</dbReference>
<dbReference type="Pfam" id="PF17039">
    <property type="entry name" value="Glyco_tran_10_N"/>
    <property type="match status" value="1"/>
</dbReference>
<evidence type="ECO:0000256" key="7">
    <source>
        <dbReference type="ARBA" id="ARBA00022968"/>
    </source>
</evidence>
<evidence type="ECO:0000256" key="3">
    <source>
        <dbReference type="ARBA" id="ARBA00008919"/>
    </source>
</evidence>
<evidence type="ECO:0000259" key="14">
    <source>
        <dbReference type="Pfam" id="PF17039"/>
    </source>
</evidence>
<keyword evidence="7" id="KW-0735">Signal-anchor</keyword>
<dbReference type="EnsemblMetazoa" id="tetur04g02830.1">
    <property type="protein sequence ID" value="tetur04g02830.1"/>
    <property type="gene ID" value="tetur04g02830"/>
</dbReference>
<dbReference type="UniPathway" id="UPA00378"/>
<evidence type="ECO:0000256" key="6">
    <source>
        <dbReference type="ARBA" id="ARBA00022692"/>
    </source>
</evidence>
<dbReference type="PANTHER" id="PTHR48438:SF1">
    <property type="entry name" value="ALPHA-(1,3)-FUCOSYLTRANSFERASE C-RELATED"/>
    <property type="match status" value="1"/>
</dbReference>
<dbReference type="Pfam" id="PF00852">
    <property type="entry name" value="Glyco_transf_10"/>
    <property type="match status" value="1"/>
</dbReference>
<keyword evidence="8" id="KW-1133">Transmembrane helix</keyword>
<dbReference type="eggNOG" id="KOG2619">
    <property type="taxonomic scope" value="Eukaryota"/>
</dbReference>
<evidence type="ECO:0000313" key="15">
    <source>
        <dbReference type="EnsemblMetazoa" id="tetur04g02830.1"/>
    </source>
</evidence>
<comment type="similarity">
    <text evidence="3 12">Belongs to the glycosyltransferase 10 family.</text>
</comment>
<dbReference type="GO" id="GO:0008417">
    <property type="term" value="F:fucosyltransferase activity"/>
    <property type="evidence" value="ECO:0007669"/>
    <property type="project" value="InterPro"/>
</dbReference>
<keyword evidence="16" id="KW-1185">Reference proteome</keyword>
<dbReference type="HOGENOM" id="CLU_032075_3_0_1"/>
<dbReference type="FunFam" id="3.40.50.11660:FF:000006">
    <property type="entry name" value="Alpha-(1,3)-fucosyltransferase C"/>
    <property type="match status" value="1"/>
</dbReference>
<dbReference type="InterPro" id="IPR055270">
    <property type="entry name" value="Glyco_tran_10_C"/>
</dbReference>
<evidence type="ECO:0000256" key="2">
    <source>
        <dbReference type="ARBA" id="ARBA00004922"/>
    </source>
</evidence>
<keyword evidence="10" id="KW-0472">Membrane</keyword>
<dbReference type="PANTHER" id="PTHR48438">
    <property type="entry name" value="ALPHA-(1,3)-FUCOSYLTRANSFERASE C-RELATED"/>
    <property type="match status" value="1"/>
</dbReference>
<evidence type="ECO:0000256" key="11">
    <source>
        <dbReference type="ARBA" id="ARBA00023180"/>
    </source>
</evidence>
<evidence type="ECO:0000256" key="4">
    <source>
        <dbReference type="ARBA" id="ARBA00022676"/>
    </source>
</evidence>
<evidence type="ECO:0000313" key="16">
    <source>
        <dbReference type="Proteomes" id="UP000015104"/>
    </source>
</evidence>
<dbReference type="EMBL" id="CAEY01001357">
    <property type="status" value="NOT_ANNOTATED_CDS"/>
    <property type="molecule type" value="Genomic_DNA"/>
</dbReference>
<organism evidence="15 16">
    <name type="scientific">Tetranychus urticae</name>
    <name type="common">Two-spotted spider mite</name>
    <dbReference type="NCBI Taxonomy" id="32264"/>
    <lineage>
        <taxon>Eukaryota</taxon>
        <taxon>Metazoa</taxon>
        <taxon>Ecdysozoa</taxon>
        <taxon>Arthropoda</taxon>
        <taxon>Chelicerata</taxon>
        <taxon>Arachnida</taxon>
        <taxon>Acari</taxon>
        <taxon>Acariformes</taxon>
        <taxon>Trombidiformes</taxon>
        <taxon>Prostigmata</taxon>
        <taxon>Eleutherengona</taxon>
        <taxon>Raphignathae</taxon>
        <taxon>Tetranychoidea</taxon>
        <taxon>Tetranychidae</taxon>
        <taxon>Tetranychus</taxon>
    </lineage>
</organism>
<proteinExistence type="inferred from homology"/>
<evidence type="ECO:0000256" key="10">
    <source>
        <dbReference type="ARBA" id="ARBA00023136"/>
    </source>
</evidence>
<keyword evidence="5 12" id="KW-0808">Transferase</keyword>
<keyword evidence="4 12" id="KW-0328">Glycosyltransferase</keyword>
<dbReference type="Proteomes" id="UP000015104">
    <property type="component" value="Unassembled WGS sequence"/>
</dbReference>
<keyword evidence="9 12" id="KW-0333">Golgi apparatus</keyword>
<feature type="domain" description="Fucosyltransferase N-terminal" evidence="14">
    <location>
        <begin position="107"/>
        <end position="209"/>
    </location>
</feature>
<dbReference type="SUPFAM" id="SSF53756">
    <property type="entry name" value="UDP-Glycosyltransferase/glycogen phosphorylase"/>
    <property type="match status" value="1"/>
</dbReference>
<reference evidence="16" key="1">
    <citation type="submission" date="2011-08" db="EMBL/GenBank/DDBJ databases">
        <authorList>
            <person name="Rombauts S."/>
        </authorList>
    </citation>
    <scope>NUCLEOTIDE SEQUENCE</scope>
    <source>
        <strain evidence="16">London</strain>
    </source>
</reference>
<dbReference type="GO" id="GO:0032580">
    <property type="term" value="C:Golgi cisterna membrane"/>
    <property type="evidence" value="ECO:0007669"/>
    <property type="project" value="UniProtKB-SubCell"/>
</dbReference>
<comment type="subcellular location">
    <subcellularLocation>
        <location evidence="1 12">Golgi apparatus</location>
        <location evidence="1 12">Golgi stack membrane</location>
        <topology evidence="1 12">Single-pass type II membrane protein</topology>
    </subcellularLocation>
</comment>
<accession>T1K1V9</accession>
<evidence type="ECO:0000256" key="12">
    <source>
        <dbReference type="RuleBase" id="RU003832"/>
    </source>
</evidence>
<sequence>MIFSFAFTNNFNLAAMSIKRSKLLIAILIALITVFLLIQLVFQKSHPLPQIPPIPTSVLVKSAENSSSKGSANPQYLTTIETKISSLNGDGTNVKELPHSSQTVPRTSQILLWTDFFSQKNYVRDEWRSNCDYTNCRFTSNRSILENADGLIFHARDINISDLPNKRKPEQRWIFLNHESPAHTSFSSLSSLDGLINWTATYRLDSDFQLSPLFVPVPTVLPKPFINHQRPGIVSWLVSNCHTPSNREAYVEELSKYIPVDIYGACGNHTCLPKMSQDCYKTLADKYYFYLSFENSICSDYVTEKFFFIMNYPIVPIVFGGADYKKIAPSNSFIDALSYESPRSLAEYLKHLLENPDDYNSYFNWKRFYTQSSSHYACQICKALNKEGDSKKTWDKLSEWWFGNATCYRWDKKQANSIKIKD</sequence>
<keyword evidence="11" id="KW-0325">Glycoprotein</keyword>
<evidence type="ECO:0000259" key="13">
    <source>
        <dbReference type="Pfam" id="PF00852"/>
    </source>
</evidence>
<evidence type="ECO:0000256" key="9">
    <source>
        <dbReference type="ARBA" id="ARBA00023034"/>
    </source>
</evidence>
<name>T1K1V9_TETUR</name>
<dbReference type="InterPro" id="IPR001503">
    <property type="entry name" value="Glyco_trans_10"/>
</dbReference>